<dbReference type="PROSITE" id="PS00216">
    <property type="entry name" value="SUGAR_TRANSPORT_1"/>
    <property type="match status" value="2"/>
</dbReference>
<gene>
    <name evidence="11" type="ORF">BIW11_00836</name>
</gene>
<keyword evidence="3 9" id="KW-0812">Transmembrane</keyword>
<evidence type="ECO:0000313" key="12">
    <source>
        <dbReference type="Proteomes" id="UP000192247"/>
    </source>
</evidence>
<dbReference type="GO" id="GO:0051119">
    <property type="term" value="F:sugar transmembrane transporter activity"/>
    <property type="evidence" value="ECO:0007669"/>
    <property type="project" value="InterPro"/>
</dbReference>
<evidence type="ECO:0000259" key="10">
    <source>
        <dbReference type="PROSITE" id="PS50850"/>
    </source>
</evidence>
<comment type="similarity">
    <text evidence="7">Belongs to the major facilitator superfamily. Sugar transporter (TC 2.A.1.1) family. Trehalose transporter subfamily.</text>
</comment>
<sequence>MPELIDERSARQRYVHAALASYLGSMSIGMALGYSSPVGEYFEKKVHLNKSTFGSILTIGALAGGLIASLPAERFGRKTTILGTTVLFSIGWILILLQSNAVMCYVARFILGLASGIDCMVIPVYLGEVSTPERRGVLGTGHQFSIVLGVFIAYCLGSVIEPRSLTAACLVPVAATAAIMVFMPESPTWLVKSGKSNNQVMDALYFLFGQTVYADAQREVLVDAKGQESGDFTITDLVNPSVLKPLSLALSLMFLQQMSGINALIFYMKDIFASARTTLNENVEAIIIGGIQVAFTVPAAIVIDRAGRRLLLHVSCIVEVLGLALLILYYNNQELGHRLSFLPVTALSLYVAGFSVGYGPIPWLMMSELLPVRVRGFGTGLCTAFNWLCAFLVTQFFDSISKEVGNAGVFGIFLGIAAVGGVYVFLFLPETKGKTVEEIEAMFRDSRFDGSVATVESSYYDHMQIQ</sequence>
<dbReference type="SUPFAM" id="SSF103473">
    <property type="entry name" value="MFS general substrate transporter"/>
    <property type="match status" value="1"/>
</dbReference>
<feature type="transmembrane region" description="Helical" evidence="9">
    <location>
        <begin position="105"/>
        <end position="126"/>
    </location>
</feature>
<dbReference type="Pfam" id="PF00083">
    <property type="entry name" value="Sugar_tr"/>
    <property type="match status" value="1"/>
</dbReference>
<dbReference type="AlphaFoldDB" id="A0A1V9XNJ2"/>
<feature type="domain" description="Major facilitator superfamily (MFS) profile" evidence="10">
    <location>
        <begin position="13"/>
        <end position="432"/>
    </location>
</feature>
<dbReference type="InParanoid" id="A0A1V9XNJ2"/>
<keyword evidence="8" id="KW-0813">Transport</keyword>
<comment type="subcellular location">
    <subcellularLocation>
        <location evidence="1">Cell membrane</location>
        <topology evidence="1">Multi-pass membrane protein</topology>
    </subcellularLocation>
</comment>
<feature type="transmembrane region" description="Helical" evidence="9">
    <location>
        <begin position="138"/>
        <end position="159"/>
    </location>
</feature>
<feature type="transmembrane region" description="Helical" evidence="9">
    <location>
        <begin position="14"/>
        <end position="33"/>
    </location>
</feature>
<evidence type="ECO:0000256" key="9">
    <source>
        <dbReference type="SAM" id="Phobius"/>
    </source>
</evidence>
<dbReference type="Proteomes" id="UP000192247">
    <property type="component" value="Unassembled WGS sequence"/>
</dbReference>
<keyword evidence="2" id="KW-1003">Cell membrane</keyword>
<reference evidence="11 12" key="1">
    <citation type="journal article" date="2017" name="Gigascience">
        <title>Draft genome of the honey bee ectoparasitic mite, Tropilaelaps mercedesae, is shaped by the parasitic life history.</title>
        <authorList>
            <person name="Dong X."/>
            <person name="Armstrong S.D."/>
            <person name="Xia D."/>
            <person name="Makepeace B.L."/>
            <person name="Darby A.C."/>
            <person name="Kadowaki T."/>
        </authorList>
    </citation>
    <scope>NUCLEOTIDE SEQUENCE [LARGE SCALE GENOMIC DNA]</scope>
    <source>
        <strain evidence="11">Wuxi-XJTLU</strain>
    </source>
</reference>
<keyword evidence="6" id="KW-0325">Glycoprotein</keyword>
<feature type="transmembrane region" description="Helical" evidence="9">
    <location>
        <begin position="79"/>
        <end position="99"/>
    </location>
</feature>
<evidence type="ECO:0000256" key="3">
    <source>
        <dbReference type="ARBA" id="ARBA00022692"/>
    </source>
</evidence>
<dbReference type="OrthoDB" id="6480153at2759"/>
<dbReference type="FunFam" id="1.20.1250.20:FF:000055">
    <property type="entry name" value="Facilitated trehalose transporter Tret1-2 homolog"/>
    <property type="match status" value="1"/>
</dbReference>
<feature type="transmembrane region" description="Helical" evidence="9">
    <location>
        <begin position="165"/>
        <end position="183"/>
    </location>
</feature>
<feature type="transmembrane region" description="Helical" evidence="9">
    <location>
        <begin position="342"/>
        <end position="365"/>
    </location>
</feature>
<dbReference type="STRING" id="418985.A0A1V9XNJ2"/>
<evidence type="ECO:0000256" key="1">
    <source>
        <dbReference type="ARBA" id="ARBA00004651"/>
    </source>
</evidence>
<evidence type="ECO:0000313" key="11">
    <source>
        <dbReference type="EMBL" id="OQR75080.1"/>
    </source>
</evidence>
<evidence type="ECO:0000256" key="2">
    <source>
        <dbReference type="ARBA" id="ARBA00022475"/>
    </source>
</evidence>
<evidence type="ECO:0000256" key="4">
    <source>
        <dbReference type="ARBA" id="ARBA00022989"/>
    </source>
</evidence>
<name>A0A1V9XNJ2_9ACAR</name>
<keyword evidence="12" id="KW-1185">Reference proteome</keyword>
<feature type="transmembrane region" description="Helical" evidence="9">
    <location>
        <begin position="53"/>
        <end position="72"/>
    </location>
</feature>
<feature type="transmembrane region" description="Helical" evidence="9">
    <location>
        <begin position="310"/>
        <end position="330"/>
    </location>
</feature>
<dbReference type="InterPro" id="IPR005829">
    <property type="entry name" value="Sugar_transporter_CS"/>
</dbReference>
<keyword evidence="4 9" id="KW-1133">Transmembrane helix</keyword>
<comment type="caution">
    <text evidence="11">The sequence shown here is derived from an EMBL/GenBank/DDBJ whole genome shotgun (WGS) entry which is preliminary data.</text>
</comment>
<protein>
    <submittedName>
        <fullName evidence="11">Facilitated trehalose transporter Tret1-like</fullName>
    </submittedName>
</protein>
<dbReference type="NCBIfam" id="TIGR00879">
    <property type="entry name" value="SP"/>
    <property type="match status" value="1"/>
</dbReference>
<evidence type="ECO:0000256" key="7">
    <source>
        <dbReference type="ARBA" id="ARBA00024348"/>
    </source>
</evidence>
<dbReference type="InterPro" id="IPR050549">
    <property type="entry name" value="MFS_Trehalose_Transporter"/>
</dbReference>
<dbReference type="InterPro" id="IPR036259">
    <property type="entry name" value="MFS_trans_sf"/>
</dbReference>
<evidence type="ECO:0000256" key="5">
    <source>
        <dbReference type="ARBA" id="ARBA00023136"/>
    </source>
</evidence>
<dbReference type="EMBL" id="MNPL01006878">
    <property type="protein sequence ID" value="OQR75080.1"/>
    <property type="molecule type" value="Genomic_DNA"/>
</dbReference>
<dbReference type="PANTHER" id="PTHR48021:SF1">
    <property type="entry name" value="GH07001P-RELATED"/>
    <property type="match status" value="1"/>
</dbReference>
<dbReference type="CDD" id="cd17358">
    <property type="entry name" value="MFS_GLUT6_8_Class3_like"/>
    <property type="match status" value="1"/>
</dbReference>
<organism evidence="11 12">
    <name type="scientific">Tropilaelaps mercedesae</name>
    <dbReference type="NCBI Taxonomy" id="418985"/>
    <lineage>
        <taxon>Eukaryota</taxon>
        <taxon>Metazoa</taxon>
        <taxon>Ecdysozoa</taxon>
        <taxon>Arthropoda</taxon>
        <taxon>Chelicerata</taxon>
        <taxon>Arachnida</taxon>
        <taxon>Acari</taxon>
        <taxon>Parasitiformes</taxon>
        <taxon>Mesostigmata</taxon>
        <taxon>Gamasina</taxon>
        <taxon>Dermanyssoidea</taxon>
        <taxon>Laelapidae</taxon>
        <taxon>Tropilaelaps</taxon>
    </lineage>
</organism>
<dbReference type="PROSITE" id="PS00217">
    <property type="entry name" value="SUGAR_TRANSPORT_2"/>
    <property type="match status" value="1"/>
</dbReference>
<dbReference type="InterPro" id="IPR003663">
    <property type="entry name" value="Sugar/inositol_transpt"/>
</dbReference>
<accession>A0A1V9XNJ2</accession>
<dbReference type="GO" id="GO:0005886">
    <property type="term" value="C:plasma membrane"/>
    <property type="evidence" value="ECO:0007669"/>
    <property type="project" value="UniProtKB-SubCell"/>
</dbReference>
<evidence type="ECO:0000256" key="6">
    <source>
        <dbReference type="ARBA" id="ARBA00023180"/>
    </source>
</evidence>
<dbReference type="FunCoup" id="A0A1V9XNJ2">
    <property type="interactions" value="188"/>
</dbReference>
<evidence type="ECO:0000256" key="8">
    <source>
        <dbReference type="RuleBase" id="RU003346"/>
    </source>
</evidence>
<dbReference type="PRINTS" id="PR00171">
    <property type="entry name" value="SUGRTRNSPORT"/>
</dbReference>
<proteinExistence type="inferred from homology"/>
<dbReference type="Gene3D" id="1.20.1250.20">
    <property type="entry name" value="MFS general substrate transporter like domains"/>
    <property type="match status" value="1"/>
</dbReference>
<dbReference type="InterPro" id="IPR044775">
    <property type="entry name" value="MFS_ERD6/Tret1-like"/>
</dbReference>
<keyword evidence="5 9" id="KW-0472">Membrane</keyword>
<feature type="transmembrane region" description="Helical" evidence="9">
    <location>
        <begin position="377"/>
        <end position="397"/>
    </location>
</feature>
<feature type="transmembrane region" description="Helical" evidence="9">
    <location>
        <begin position="246"/>
        <end position="265"/>
    </location>
</feature>
<dbReference type="InterPro" id="IPR020846">
    <property type="entry name" value="MFS_dom"/>
</dbReference>
<dbReference type="InterPro" id="IPR005828">
    <property type="entry name" value="MFS_sugar_transport-like"/>
</dbReference>
<dbReference type="PROSITE" id="PS50850">
    <property type="entry name" value="MFS"/>
    <property type="match status" value="1"/>
</dbReference>
<dbReference type="PANTHER" id="PTHR48021">
    <property type="match status" value="1"/>
</dbReference>
<feature type="transmembrane region" description="Helical" evidence="9">
    <location>
        <begin position="409"/>
        <end position="428"/>
    </location>
</feature>